<evidence type="ECO:0000256" key="6">
    <source>
        <dbReference type="ARBA" id="ARBA00023136"/>
    </source>
</evidence>
<sequence length="433" mass="47111">MTQLLLIALRNLGSHKRRTLLLGGAIAGVTALLVVLMGLSNGIQTTTVETATTLMTGHVNVAGFYKVTAGQAAPVVTGVPALQEKLLKEVPELDYMVQRGRGYSKVVSDTSSMDLVLGGIDIQTETGFRKALIMREGRLEDLAQPNTLLLFEEQAKKLEVKVGDTVTLSSPTMRGTSNTVDVRVAAIAVNVGMLSSIYCYLPNATLRGLYQMRDDATGAIHLYLKDTANVSAVQARLMKRLPELEYKVLDHNPNPFFMKFETVNREAWTGQRLDITNWEDEISFITWSVTALNWLTVGLLVLLLIIISVGVMNTLWIAIRERTREIGTLRAIGMQRGYVMLMFLLEAFMLALLGTLGGAALGLAVCLGLNAAHITVPMAVQLIIMSEQLRFVVNPSAVAGSVAVITLCTTFVSLIPSYLAARLKPVTAMHHIG</sequence>
<dbReference type="InterPro" id="IPR051447">
    <property type="entry name" value="Lipoprotein-release_system"/>
</dbReference>
<feature type="transmembrane region" description="Helical" evidence="7">
    <location>
        <begin position="362"/>
        <end position="385"/>
    </location>
</feature>
<proteinExistence type="inferred from homology"/>
<gene>
    <name evidence="9" type="ORF">OV287_17210</name>
</gene>
<feature type="transmembrane region" description="Helical" evidence="7">
    <location>
        <begin position="397"/>
        <end position="419"/>
    </location>
</feature>
<keyword evidence="6 7" id="KW-0472">Membrane</keyword>
<reference evidence="9 10" key="1">
    <citation type="submission" date="2022-11" db="EMBL/GenBank/DDBJ databases">
        <title>Minimal conservation of predation-associated metabolite biosynthetic gene clusters underscores biosynthetic potential of Myxococcota including descriptions for ten novel species: Archangium lansinium sp. nov., Myxococcus landrumus sp. nov., Nannocystis bai.</title>
        <authorList>
            <person name="Ahearne A."/>
            <person name="Stevens C."/>
            <person name="Phillips K."/>
        </authorList>
    </citation>
    <scope>NUCLEOTIDE SEQUENCE [LARGE SCALE GENOMIC DNA]</scope>
    <source>
        <strain evidence="9 10">MIWBW</strain>
    </source>
</reference>
<keyword evidence="5 7" id="KW-1133">Transmembrane helix</keyword>
<evidence type="ECO:0000259" key="8">
    <source>
        <dbReference type="Pfam" id="PF02687"/>
    </source>
</evidence>
<evidence type="ECO:0000313" key="10">
    <source>
        <dbReference type="Proteomes" id="UP001207654"/>
    </source>
</evidence>
<evidence type="ECO:0000256" key="1">
    <source>
        <dbReference type="ARBA" id="ARBA00004651"/>
    </source>
</evidence>
<comment type="caution">
    <text evidence="9">The sequence shown here is derived from an EMBL/GenBank/DDBJ whole genome shotgun (WGS) entry which is preliminary data.</text>
</comment>
<comment type="subcellular location">
    <subcellularLocation>
        <location evidence="1">Cell membrane</location>
        <topology evidence="1">Multi-pass membrane protein</topology>
    </subcellularLocation>
</comment>
<dbReference type="InterPro" id="IPR003838">
    <property type="entry name" value="ABC3_permease_C"/>
</dbReference>
<feature type="transmembrane region" description="Helical" evidence="7">
    <location>
        <begin position="20"/>
        <end position="39"/>
    </location>
</feature>
<dbReference type="Proteomes" id="UP001207654">
    <property type="component" value="Unassembled WGS sequence"/>
</dbReference>
<dbReference type="EMBL" id="JAPNKA010000001">
    <property type="protein sequence ID" value="MCY1076218.1"/>
    <property type="molecule type" value="Genomic_DNA"/>
</dbReference>
<evidence type="ECO:0000256" key="2">
    <source>
        <dbReference type="ARBA" id="ARBA00005236"/>
    </source>
</evidence>
<keyword evidence="3" id="KW-1003">Cell membrane</keyword>
<keyword evidence="4 7" id="KW-0812">Transmembrane</keyword>
<dbReference type="RefSeq" id="WP_267535122.1">
    <property type="nucleotide sequence ID" value="NZ_JAPNKA010000001.1"/>
</dbReference>
<feature type="transmembrane region" description="Helical" evidence="7">
    <location>
        <begin position="338"/>
        <end position="356"/>
    </location>
</feature>
<accession>A0ABT4A3J0</accession>
<dbReference type="Pfam" id="PF02687">
    <property type="entry name" value="FtsX"/>
    <property type="match status" value="1"/>
</dbReference>
<evidence type="ECO:0000313" key="9">
    <source>
        <dbReference type="EMBL" id="MCY1076218.1"/>
    </source>
</evidence>
<keyword evidence="10" id="KW-1185">Reference proteome</keyword>
<evidence type="ECO:0000256" key="3">
    <source>
        <dbReference type="ARBA" id="ARBA00022475"/>
    </source>
</evidence>
<dbReference type="PANTHER" id="PTHR30489:SF0">
    <property type="entry name" value="LIPOPROTEIN-RELEASING SYSTEM TRANSMEMBRANE PROTEIN LOLE"/>
    <property type="match status" value="1"/>
</dbReference>
<feature type="transmembrane region" description="Helical" evidence="7">
    <location>
        <begin position="294"/>
        <end position="317"/>
    </location>
</feature>
<feature type="domain" description="ABC3 transporter permease C-terminal" evidence="8">
    <location>
        <begin position="299"/>
        <end position="425"/>
    </location>
</feature>
<comment type="similarity">
    <text evidence="2">Belongs to the ABC-4 integral membrane protein family. LolC/E subfamily.</text>
</comment>
<organism evidence="9 10">
    <name type="scientific">Archangium lansingense</name>
    <dbReference type="NCBI Taxonomy" id="2995310"/>
    <lineage>
        <taxon>Bacteria</taxon>
        <taxon>Pseudomonadati</taxon>
        <taxon>Myxococcota</taxon>
        <taxon>Myxococcia</taxon>
        <taxon>Myxococcales</taxon>
        <taxon>Cystobacterineae</taxon>
        <taxon>Archangiaceae</taxon>
        <taxon>Archangium</taxon>
    </lineage>
</organism>
<evidence type="ECO:0000256" key="4">
    <source>
        <dbReference type="ARBA" id="ARBA00022692"/>
    </source>
</evidence>
<name>A0ABT4A3J0_9BACT</name>
<protein>
    <submittedName>
        <fullName evidence="9">FtsX-like permease family protein</fullName>
    </submittedName>
</protein>
<evidence type="ECO:0000256" key="5">
    <source>
        <dbReference type="ARBA" id="ARBA00022989"/>
    </source>
</evidence>
<evidence type="ECO:0000256" key="7">
    <source>
        <dbReference type="SAM" id="Phobius"/>
    </source>
</evidence>
<dbReference type="PANTHER" id="PTHR30489">
    <property type="entry name" value="LIPOPROTEIN-RELEASING SYSTEM TRANSMEMBRANE PROTEIN LOLE"/>
    <property type="match status" value="1"/>
</dbReference>